<evidence type="ECO:0000256" key="2">
    <source>
        <dbReference type="ARBA" id="ARBA00022723"/>
    </source>
</evidence>
<keyword evidence="5" id="KW-0539">Nucleus</keyword>
<comment type="subcellular location">
    <subcellularLocation>
        <location evidence="1">Nucleus</location>
    </subcellularLocation>
</comment>
<evidence type="ECO:0000256" key="5">
    <source>
        <dbReference type="ARBA" id="ARBA00023242"/>
    </source>
</evidence>
<sequence>MLKAPKWSYDHNEMINNQVKWIVIKQHAFTIAEEPDFINFIHSLHPTAKIPSADTIKSHILNFYRTDKEKVQNILLNISGKISFTIDCWTSPSVKSFLSITAHFIDKNWKLQHILLDFLEMFDSYTGQNLKETFVTDNASNNAVFIRLLTNWAIEKRISFDKNDNHFRCFAHVINLSVQAALTQLESEISKLRDLVNRIRAFSLRREKLKMACKNNQLKDLTLIPDVPTRWN</sequence>
<comment type="caution">
    <text evidence="6">The sequence shown here is derived from an EMBL/GenBank/DDBJ whole genome shotgun (WGS) entry which is preliminary data.</text>
</comment>
<evidence type="ECO:0000256" key="4">
    <source>
        <dbReference type="ARBA" id="ARBA00022833"/>
    </source>
</evidence>
<dbReference type="OrthoDB" id="2432695at2759"/>
<dbReference type="Proteomes" id="UP000684084">
    <property type="component" value="Unassembled WGS sequence"/>
</dbReference>
<dbReference type="InterPro" id="IPR052035">
    <property type="entry name" value="ZnF_BED_domain_contain"/>
</dbReference>
<keyword evidence="3" id="KW-0863">Zinc-finger</keyword>
<evidence type="ECO:0000313" key="6">
    <source>
        <dbReference type="EMBL" id="CAB5393662.1"/>
    </source>
</evidence>
<proteinExistence type="predicted"/>
<keyword evidence="2" id="KW-0479">Metal-binding</keyword>
<protein>
    <recommendedName>
        <fullName evidence="8">Zinc finger bed domain-containing protein ricesleeper 2-like</fullName>
    </recommendedName>
</protein>
<reference evidence="6" key="1">
    <citation type="submission" date="2020-05" db="EMBL/GenBank/DDBJ databases">
        <authorList>
            <person name="Rincon C."/>
            <person name="Sanders R I."/>
            <person name="Robbins C."/>
            <person name="Chaturvedi A."/>
        </authorList>
    </citation>
    <scope>NUCLEOTIDE SEQUENCE</scope>
    <source>
        <strain evidence="6">CHB12</strain>
    </source>
</reference>
<organism evidence="6 7">
    <name type="scientific">Rhizophagus irregularis</name>
    <dbReference type="NCBI Taxonomy" id="588596"/>
    <lineage>
        <taxon>Eukaryota</taxon>
        <taxon>Fungi</taxon>
        <taxon>Fungi incertae sedis</taxon>
        <taxon>Mucoromycota</taxon>
        <taxon>Glomeromycotina</taxon>
        <taxon>Glomeromycetes</taxon>
        <taxon>Glomerales</taxon>
        <taxon>Glomeraceae</taxon>
        <taxon>Rhizophagus</taxon>
    </lineage>
</organism>
<evidence type="ECO:0000256" key="3">
    <source>
        <dbReference type="ARBA" id="ARBA00022771"/>
    </source>
</evidence>
<dbReference type="EMBL" id="CAGKOT010000084">
    <property type="protein sequence ID" value="CAB5393662.1"/>
    <property type="molecule type" value="Genomic_DNA"/>
</dbReference>
<dbReference type="GO" id="GO:0005634">
    <property type="term" value="C:nucleus"/>
    <property type="evidence" value="ECO:0007669"/>
    <property type="project" value="UniProtKB-SubCell"/>
</dbReference>
<name>A0A916EJN2_9GLOM</name>
<evidence type="ECO:0000256" key="1">
    <source>
        <dbReference type="ARBA" id="ARBA00004123"/>
    </source>
</evidence>
<accession>A0A916EJN2</accession>
<keyword evidence="4" id="KW-0862">Zinc</keyword>
<evidence type="ECO:0008006" key="8">
    <source>
        <dbReference type="Google" id="ProtNLM"/>
    </source>
</evidence>
<dbReference type="GO" id="GO:0008270">
    <property type="term" value="F:zinc ion binding"/>
    <property type="evidence" value="ECO:0007669"/>
    <property type="project" value="UniProtKB-KW"/>
</dbReference>
<dbReference type="PANTHER" id="PTHR46481:SF10">
    <property type="entry name" value="ZINC FINGER BED DOMAIN-CONTAINING PROTEIN 39"/>
    <property type="match status" value="1"/>
</dbReference>
<gene>
    <name evidence="6" type="ORF">CHRIB12_LOCUS22956</name>
</gene>
<dbReference type="AlphaFoldDB" id="A0A916EJN2"/>
<evidence type="ECO:0000313" key="7">
    <source>
        <dbReference type="Proteomes" id="UP000684084"/>
    </source>
</evidence>
<dbReference type="PANTHER" id="PTHR46481">
    <property type="entry name" value="ZINC FINGER BED DOMAIN-CONTAINING PROTEIN 4"/>
    <property type="match status" value="1"/>
</dbReference>